<dbReference type="PANTHER" id="PTHR21180">
    <property type="entry name" value="ENDONUCLEASE/EXONUCLEASE/PHOSPHATASE FAMILY DOMAIN-CONTAINING PROTEIN 1"/>
    <property type="match status" value="1"/>
</dbReference>
<dbReference type="GO" id="GO:0003677">
    <property type="term" value="F:DNA binding"/>
    <property type="evidence" value="ECO:0007669"/>
    <property type="project" value="InterPro"/>
</dbReference>
<dbReference type="InterPro" id="IPR019554">
    <property type="entry name" value="Soluble_ligand-bd"/>
</dbReference>
<keyword evidence="1" id="KW-0812">Transmembrane</keyword>
<dbReference type="GO" id="GO:0015627">
    <property type="term" value="C:type II protein secretion system complex"/>
    <property type="evidence" value="ECO:0007669"/>
    <property type="project" value="TreeGrafter"/>
</dbReference>
<sequence length="211" mass="22966">MNEQLAEIWQKHKKLLLGAALLMGLIFFFYNQTDEKAQNKNEKEQWAQVEEIIPSAKDEKAEKEEPSILKVDIKGAVQKPGVYEFKQGDRVTDVIGMAGGLSEAADSTQVNMAQLVEDEMVVYIPIVGEETQAVQAAADGMSGGGKEGALIDINKATLEELQELPGIGPSKAAAIIAKRDELGSFKTIEDLKLVSGIGEKTYEKLKDLISS</sequence>
<dbReference type="Pfam" id="PF12836">
    <property type="entry name" value="HHH_3"/>
    <property type="match status" value="1"/>
</dbReference>
<evidence type="ECO:0000256" key="1">
    <source>
        <dbReference type="SAM" id="Phobius"/>
    </source>
</evidence>
<feature type="transmembrane region" description="Helical" evidence="1">
    <location>
        <begin position="12"/>
        <end position="30"/>
    </location>
</feature>
<name>A0A2S7N2Y4_9BACI</name>
<dbReference type="Gene3D" id="1.10.150.280">
    <property type="entry name" value="AF1531-like domain"/>
    <property type="match status" value="1"/>
</dbReference>
<dbReference type="OrthoDB" id="9790239at2"/>
<evidence type="ECO:0000313" key="4">
    <source>
        <dbReference type="Proteomes" id="UP000239663"/>
    </source>
</evidence>
<feature type="domain" description="Helix-hairpin-helix DNA-binding motif class 1" evidence="2">
    <location>
        <begin position="189"/>
        <end position="208"/>
    </location>
</feature>
<dbReference type="InterPro" id="IPR010994">
    <property type="entry name" value="RuvA_2-like"/>
</dbReference>
<keyword evidence="1" id="KW-0472">Membrane</keyword>
<feature type="domain" description="Helix-hairpin-helix DNA-binding motif class 1" evidence="2">
    <location>
        <begin position="159"/>
        <end position="178"/>
    </location>
</feature>
<dbReference type="RefSeq" id="WP_104847540.1">
    <property type="nucleotide sequence ID" value="NZ_PKOZ01000001.1"/>
</dbReference>
<dbReference type="NCBIfam" id="TIGR00426">
    <property type="entry name" value="competence protein ComEA helix-hairpin-helix repeat region"/>
    <property type="match status" value="1"/>
</dbReference>
<evidence type="ECO:0000313" key="3">
    <source>
        <dbReference type="EMBL" id="PQD96441.1"/>
    </source>
</evidence>
<reference evidence="3 4" key="1">
    <citation type="submission" date="2017-12" db="EMBL/GenBank/DDBJ databases">
        <title>Taxonomic description and draft genome of Pradoshia cofamensis Gen. nov., sp. nov., a thermotolerant bacillale isolated from anterior gut of earthworm Eisenia fetida.</title>
        <authorList>
            <person name="Saha T."/>
            <person name="Chakraborty R."/>
        </authorList>
    </citation>
    <scope>NUCLEOTIDE SEQUENCE [LARGE SCALE GENOMIC DNA]</scope>
    <source>
        <strain evidence="3 4">EAG3</strain>
    </source>
</reference>
<dbReference type="GO" id="GO:0006281">
    <property type="term" value="P:DNA repair"/>
    <property type="evidence" value="ECO:0007669"/>
    <property type="project" value="InterPro"/>
</dbReference>
<dbReference type="GO" id="GO:0015628">
    <property type="term" value="P:protein secretion by the type II secretion system"/>
    <property type="evidence" value="ECO:0007669"/>
    <property type="project" value="TreeGrafter"/>
</dbReference>
<dbReference type="AlphaFoldDB" id="A0A2S7N2Y4"/>
<dbReference type="InterPro" id="IPR003583">
    <property type="entry name" value="Hlx-hairpin-Hlx_DNA-bd_motif"/>
</dbReference>
<accession>A0A2S7N2Y4</accession>
<gene>
    <name evidence="3" type="ORF">CYL18_00640</name>
</gene>
<keyword evidence="1" id="KW-1133">Transmembrane helix</keyword>
<organism evidence="3 4">
    <name type="scientific">Pradoshia eiseniae</name>
    <dbReference type="NCBI Taxonomy" id="2064768"/>
    <lineage>
        <taxon>Bacteria</taxon>
        <taxon>Bacillati</taxon>
        <taxon>Bacillota</taxon>
        <taxon>Bacilli</taxon>
        <taxon>Bacillales</taxon>
        <taxon>Bacillaceae</taxon>
        <taxon>Pradoshia</taxon>
    </lineage>
</organism>
<dbReference type="SUPFAM" id="SSF47781">
    <property type="entry name" value="RuvA domain 2-like"/>
    <property type="match status" value="1"/>
</dbReference>
<dbReference type="InterPro" id="IPR051675">
    <property type="entry name" value="Endo/Exo/Phosphatase_dom_1"/>
</dbReference>
<dbReference type="PANTHER" id="PTHR21180:SF32">
    <property type="entry name" value="ENDONUCLEASE_EXONUCLEASE_PHOSPHATASE FAMILY DOMAIN-CONTAINING PROTEIN 1"/>
    <property type="match status" value="1"/>
</dbReference>
<dbReference type="InterPro" id="IPR004509">
    <property type="entry name" value="Competence_ComEA_HhH"/>
</dbReference>
<evidence type="ECO:0000259" key="2">
    <source>
        <dbReference type="SMART" id="SM00278"/>
    </source>
</evidence>
<protein>
    <submittedName>
        <fullName evidence="3">Competence protein ComE</fullName>
    </submittedName>
</protein>
<keyword evidence="4" id="KW-1185">Reference proteome</keyword>
<dbReference type="Pfam" id="PF10531">
    <property type="entry name" value="SLBB"/>
    <property type="match status" value="1"/>
</dbReference>
<dbReference type="EMBL" id="PKOZ01000001">
    <property type="protein sequence ID" value="PQD96441.1"/>
    <property type="molecule type" value="Genomic_DNA"/>
</dbReference>
<dbReference type="Proteomes" id="UP000239663">
    <property type="component" value="Unassembled WGS sequence"/>
</dbReference>
<proteinExistence type="predicted"/>
<comment type="caution">
    <text evidence="3">The sequence shown here is derived from an EMBL/GenBank/DDBJ whole genome shotgun (WGS) entry which is preliminary data.</text>
</comment>
<dbReference type="Gene3D" id="3.10.560.10">
    <property type="entry name" value="Outer membrane lipoprotein wza domain like"/>
    <property type="match status" value="1"/>
</dbReference>
<dbReference type="SMART" id="SM00278">
    <property type="entry name" value="HhH1"/>
    <property type="match status" value="2"/>
</dbReference>